<evidence type="ECO:0000256" key="8">
    <source>
        <dbReference type="SAM" id="Phobius"/>
    </source>
</evidence>
<evidence type="ECO:0000256" key="7">
    <source>
        <dbReference type="SAM" id="MobiDB-lite"/>
    </source>
</evidence>
<dbReference type="Pfam" id="PF03176">
    <property type="entry name" value="MMPL"/>
    <property type="match status" value="2"/>
</dbReference>
<feature type="transmembrane region" description="Helical" evidence="8">
    <location>
        <begin position="529"/>
        <end position="546"/>
    </location>
</feature>
<proteinExistence type="inferred from homology"/>
<dbReference type="RefSeq" id="WP_377338757.1">
    <property type="nucleotide sequence ID" value="NZ_JBHLUE010000011.1"/>
</dbReference>
<feature type="transmembrane region" description="Helical" evidence="8">
    <location>
        <begin position="31"/>
        <end position="52"/>
    </location>
</feature>
<evidence type="ECO:0000256" key="3">
    <source>
        <dbReference type="ARBA" id="ARBA00022475"/>
    </source>
</evidence>
<accession>A0ABV6NWM5</accession>
<keyword evidence="4 8" id="KW-0812">Transmembrane</keyword>
<dbReference type="PROSITE" id="PS50156">
    <property type="entry name" value="SSD"/>
    <property type="match status" value="2"/>
</dbReference>
<evidence type="ECO:0000256" key="5">
    <source>
        <dbReference type="ARBA" id="ARBA00022989"/>
    </source>
</evidence>
<dbReference type="InterPro" id="IPR000731">
    <property type="entry name" value="SSD"/>
</dbReference>
<dbReference type="Gene3D" id="1.20.1640.10">
    <property type="entry name" value="Multidrug efflux transporter AcrB transmembrane domain"/>
    <property type="match status" value="2"/>
</dbReference>
<feature type="transmembrane region" description="Helical" evidence="8">
    <location>
        <begin position="586"/>
        <end position="606"/>
    </location>
</feature>
<dbReference type="InterPro" id="IPR050545">
    <property type="entry name" value="Mycobact_MmpL"/>
</dbReference>
<feature type="transmembrane region" description="Helical" evidence="8">
    <location>
        <begin position="553"/>
        <end position="574"/>
    </location>
</feature>
<keyword evidence="11" id="KW-1185">Reference proteome</keyword>
<comment type="subcellular location">
    <subcellularLocation>
        <location evidence="1">Cell membrane</location>
        <topology evidence="1">Multi-pass membrane protein</topology>
    </subcellularLocation>
</comment>
<evidence type="ECO:0000256" key="6">
    <source>
        <dbReference type="ARBA" id="ARBA00023136"/>
    </source>
</evidence>
<feature type="region of interest" description="Disordered" evidence="7">
    <location>
        <begin position="701"/>
        <end position="751"/>
    </location>
</feature>
<feature type="domain" description="SSD" evidence="9">
    <location>
        <begin position="235"/>
        <end position="345"/>
    </location>
</feature>
<feature type="transmembrane region" description="Helical" evidence="8">
    <location>
        <begin position="248"/>
        <end position="270"/>
    </location>
</feature>
<comment type="caution">
    <text evidence="10">The sequence shown here is derived from an EMBL/GenBank/DDBJ whole genome shotgun (WGS) entry which is preliminary data.</text>
</comment>
<dbReference type="SUPFAM" id="SSF82866">
    <property type="entry name" value="Multidrug efflux transporter AcrB transmembrane domain"/>
    <property type="match status" value="2"/>
</dbReference>
<name>A0ABV6NWM5_9ACTN</name>
<feature type="transmembrane region" description="Helical" evidence="8">
    <location>
        <begin position="324"/>
        <end position="347"/>
    </location>
</feature>
<feature type="transmembrane region" description="Helical" evidence="8">
    <location>
        <begin position="291"/>
        <end position="312"/>
    </location>
</feature>
<evidence type="ECO:0000256" key="4">
    <source>
        <dbReference type="ARBA" id="ARBA00022692"/>
    </source>
</evidence>
<feature type="transmembrane region" description="Helical" evidence="8">
    <location>
        <begin position="660"/>
        <end position="684"/>
    </location>
</feature>
<protein>
    <submittedName>
        <fullName evidence="10">MMPL family transporter</fullName>
    </submittedName>
</protein>
<feature type="transmembrane region" description="Helical" evidence="8">
    <location>
        <begin position="383"/>
        <end position="405"/>
    </location>
</feature>
<dbReference type="Proteomes" id="UP001589894">
    <property type="component" value="Unassembled WGS sequence"/>
</dbReference>
<keyword evidence="3" id="KW-1003">Cell membrane</keyword>
<feature type="transmembrane region" description="Helical" evidence="8">
    <location>
        <begin position="184"/>
        <end position="206"/>
    </location>
</feature>
<gene>
    <name evidence="10" type="ORF">ACFFHU_13630</name>
</gene>
<sequence length="751" mass="76840">MAGEPQTDEPSASPDRLTRIIGRVFGRRTKWLVLVAWIAVLAGVGPVANMIYSSTDDDALAWLPASAESTRVAAQEDRFPAAETVLAVAVYARDSGLTPADRAAVEAARTRLAPYAEGGRIGAPIPSPTGKALALMVPMPRDANGGVAADRVKELRSDVRAGLPDGLQAKTTGPASAGADIGDAFAGLDGTLLIVSVAVVAILLLITYRSPSLWLMPLLAVGVASQLASAVVYLLIAHAGLVVNSANAGILTVLVFGAGTDYALLLISRYREELHRHSDRHVAMAVALRRAGPAVVASAATVAVGLLCLLAADLNSNQGLGPVGAIGVVAALLSMMTLLPVLLLVFGRWLFWPFVPRPGTESRGGHGLWERIGTRVARHPRRVWLGTAVLLGALALGSVGMTVGLPATDMYTTRPESVTGQALLAEYFPAGSAAPAEITGSAARSAELTAAARTVPGVASVGTPLTSTDGSLVKLQAVLTDPPDSAAAERTVRLLRAAVHAVPGADAAVGGATATAYDTDVANAHDRRLVIPLVLGVVLLVLILLLRALVAPLLLIGTVVLSFGAALGVGWLLFKHVFGFAGVDQSLIILGFLFLVALGVDYNIFLISRSREEVARHGHQAGMLRGLAVTGGVITSAGIVLAATFAVLNVLPLVATAELGLLVGVGVLLDTLVVRPIVVPALALDLGRRFWWPSRLGVRPAGGEDAGDAVPDEPGPAGGAAAADGRGPADAPADGTAGQTAGDAQEAPAGR</sequence>
<dbReference type="PANTHER" id="PTHR33406">
    <property type="entry name" value="MEMBRANE PROTEIN MJ1562-RELATED"/>
    <property type="match status" value="1"/>
</dbReference>
<feature type="compositionally biased region" description="Low complexity" evidence="7">
    <location>
        <begin position="719"/>
        <end position="751"/>
    </location>
</feature>
<evidence type="ECO:0000313" key="10">
    <source>
        <dbReference type="EMBL" id="MFC0565171.1"/>
    </source>
</evidence>
<evidence type="ECO:0000256" key="1">
    <source>
        <dbReference type="ARBA" id="ARBA00004651"/>
    </source>
</evidence>
<evidence type="ECO:0000259" key="9">
    <source>
        <dbReference type="PROSITE" id="PS50156"/>
    </source>
</evidence>
<keyword evidence="6 8" id="KW-0472">Membrane</keyword>
<reference evidence="10 11" key="1">
    <citation type="submission" date="2024-09" db="EMBL/GenBank/DDBJ databases">
        <authorList>
            <person name="Sun Q."/>
            <person name="Mori K."/>
        </authorList>
    </citation>
    <scope>NUCLEOTIDE SEQUENCE [LARGE SCALE GENOMIC DNA]</scope>
    <source>
        <strain evidence="10 11">TBRC 2205</strain>
    </source>
</reference>
<keyword evidence="5 8" id="KW-1133">Transmembrane helix</keyword>
<evidence type="ECO:0000256" key="2">
    <source>
        <dbReference type="ARBA" id="ARBA00010157"/>
    </source>
</evidence>
<feature type="domain" description="SSD" evidence="9">
    <location>
        <begin position="558"/>
        <end position="684"/>
    </location>
</feature>
<feature type="transmembrane region" description="Helical" evidence="8">
    <location>
        <begin position="627"/>
        <end position="648"/>
    </location>
</feature>
<dbReference type="InterPro" id="IPR004869">
    <property type="entry name" value="MMPL_dom"/>
</dbReference>
<comment type="similarity">
    <text evidence="2">Belongs to the resistance-nodulation-cell division (RND) (TC 2.A.6) family. MmpL subfamily.</text>
</comment>
<organism evidence="10 11">
    <name type="scientific">Plantactinospora siamensis</name>
    <dbReference type="NCBI Taxonomy" id="555372"/>
    <lineage>
        <taxon>Bacteria</taxon>
        <taxon>Bacillati</taxon>
        <taxon>Actinomycetota</taxon>
        <taxon>Actinomycetes</taxon>
        <taxon>Micromonosporales</taxon>
        <taxon>Micromonosporaceae</taxon>
        <taxon>Plantactinospora</taxon>
    </lineage>
</organism>
<dbReference type="EMBL" id="JBHLUE010000011">
    <property type="protein sequence ID" value="MFC0565171.1"/>
    <property type="molecule type" value="Genomic_DNA"/>
</dbReference>
<feature type="transmembrane region" description="Helical" evidence="8">
    <location>
        <begin position="213"/>
        <end position="236"/>
    </location>
</feature>
<evidence type="ECO:0000313" key="11">
    <source>
        <dbReference type="Proteomes" id="UP001589894"/>
    </source>
</evidence>
<dbReference type="PANTHER" id="PTHR33406:SF6">
    <property type="entry name" value="MEMBRANE PROTEIN YDGH-RELATED"/>
    <property type="match status" value="1"/>
</dbReference>